<dbReference type="PANTHER" id="PTHR11741:SF0">
    <property type="entry name" value="ELONGATION FACTOR TS, MITOCHONDRIAL"/>
    <property type="match status" value="1"/>
</dbReference>
<evidence type="ECO:0000256" key="1">
    <source>
        <dbReference type="ARBA" id="ARBA00005532"/>
    </source>
</evidence>
<dbReference type="FunFam" id="1.10.8.10:FF:000001">
    <property type="entry name" value="Elongation factor Ts"/>
    <property type="match status" value="1"/>
</dbReference>
<dbReference type="PROSITE" id="PS01127">
    <property type="entry name" value="EF_TS_2"/>
    <property type="match status" value="1"/>
</dbReference>
<dbReference type="HAMAP" id="MF_00050">
    <property type="entry name" value="EF_Ts"/>
    <property type="match status" value="1"/>
</dbReference>
<keyword evidence="4" id="KW-0963">Cytoplasm</keyword>
<sequence>MSLDISSTLVKELRQKTGAGMMDCKKALQETNANFEEAIKILRQKGLASADKKVNRKAIEGLVNSYIHTGGKIGVLVEVNCETDFVARREEFQELAQNIAMQIAASPDIRYVNMDEIPEEIFLTEKEIELKKDDLNNKPDNIKEKIILGRVEKTLKTLSLLDQSFIRNPNITIDELVKEKISLFGENIKIKRFTRYTLGN</sequence>
<gene>
    <name evidence="8" type="primary">tsf</name>
</gene>
<feature type="domain" description="Translation elongation factor EFTs/EF1B dimerisation" evidence="7">
    <location>
        <begin position="10"/>
        <end position="199"/>
    </location>
</feature>
<dbReference type="NCBIfam" id="TIGR00116">
    <property type="entry name" value="tsf"/>
    <property type="match status" value="1"/>
</dbReference>
<dbReference type="PROSITE" id="PS01126">
    <property type="entry name" value="EF_TS_1"/>
    <property type="match status" value="1"/>
</dbReference>
<dbReference type="Gene3D" id="3.30.479.20">
    <property type="entry name" value="Elongation factor Ts, dimerisation domain"/>
    <property type="match status" value="1"/>
</dbReference>
<evidence type="ECO:0000256" key="4">
    <source>
        <dbReference type="HAMAP-Rule" id="MF_00050"/>
    </source>
</evidence>
<dbReference type="SUPFAM" id="SSF46934">
    <property type="entry name" value="UBA-like"/>
    <property type="match status" value="1"/>
</dbReference>
<dbReference type="InterPro" id="IPR001816">
    <property type="entry name" value="Transl_elong_EFTs/EF1B"/>
</dbReference>
<keyword evidence="2 4" id="KW-0251">Elongation factor</keyword>
<dbReference type="InterPro" id="IPR009060">
    <property type="entry name" value="UBA-like_sf"/>
</dbReference>
<dbReference type="SUPFAM" id="SSF54713">
    <property type="entry name" value="Elongation factor Ts (EF-Ts), dimerisation domain"/>
    <property type="match status" value="1"/>
</dbReference>
<dbReference type="GO" id="GO:0005739">
    <property type="term" value="C:mitochondrion"/>
    <property type="evidence" value="ECO:0007669"/>
    <property type="project" value="UniProtKB-SubCell"/>
</dbReference>
<accession>A0A8F0FAZ7</accession>
<evidence type="ECO:0000313" key="8">
    <source>
        <dbReference type="EMBL" id="QWK43637.1"/>
    </source>
</evidence>
<comment type="subcellular location">
    <subcellularLocation>
        <location evidence="4">Cytoplasm</location>
    </subcellularLocation>
    <subcellularLocation>
        <location evidence="5">Mitochondrion</location>
    </subcellularLocation>
</comment>
<keyword evidence="5" id="KW-0496">Mitochondrion</keyword>
<organism evidence="8">
    <name type="scientific">Desmarestia aculeata</name>
    <dbReference type="NCBI Taxonomy" id="62298"/>
    <lineage>
        <taxon>Eukaryota</taxon>
        <taxon>Sar</taxon>
        <taxon>Stramenopiles</taxon>
        <taxon>Ochrophyta</taxon>
        <taxon>PX clade</taxon>
        <taxon>Phaeophyceae</taxon>
        <taxon>Desmarestiales</taxon>
        <taxon>Desmarestiaceae</taxon>
        <taxon>Desmarestia</taxon>
    </lineage>
</organism>
<dbReference type="EMBL" id="MZ156041">
    <property type="protein sequence ID" value="QWK43637.1"/>
    <property type="molecule type" value="Genomic_DNA"/>
</dbReference>
<dbReference type="InterPro" id="IPR018101">
    <property type="entry name" value="Transl_elong_Ts_CS"/>
</dbReference>
<dbReference type="GO" id="GO:0003746">
    <property type="term" value="F:translation elongation factor activity"/>
    <property type="evidence" value="ECO:0007669"/>
    <property type="project" value="UniProtKB-UniRule"/>
</dbReference>
<keyword evidence="8" id="KW-0934">Plastid</keyword>
<dbReference type="Gene3D" id="1.10.8.10">
    <property type="entry name" value="DNA helicase RuvA subunit, C-terminal domain"/>
    <property type="match status" value="1"/>
</dbReference>
<proteinExistence type="inferred from homology"/>
<geneLocation type="plastid" evidence="8"/>
<dbReference type="CDD" id="cd14275">
    <property type="entry name" value="UBA_EF-Ts"/>
    <property type="match status" value="1"/>
</dbReference>
<dbReference type="PANTHER" id="PTHR11741">
    <property type="entry name" value="ELONGATION FACTOR TS"/>
    <property type="match status" value="1"/>
</dbReference>
<comment type="function">
    <text evidence="4 6">Associates with the EF-Tu.GDP complex and induces the exchange of GDP to GTP. It remains bound to the aminoacyl-tRNA.EF-Tu.GTP complex up to the GTP hydrolysis stage on the ribosome.</text>
</comment>
<name>A0A8F0FAZ7_9PHAE</name>
<evidence type="ECO:0000256" key="3">
    <source>
        <dbReference type="ARBA" id="ARBA00022917"/>
    </source>
</evidence>
<dbReference type="InterPro" id="IPR036402">
    <property type="entry name" value="EF-Ts_dimer_sf"/>
</dbReference>
<dbReference type="AlphaFoldDB" id="A0A8F0FAZ7"/>
<keyword evidence="3 4" id="KW-0648">Protein biosynthesis</keyword>
<protein>
    <recommendedName>
        <fullName evidence="5">Elongation factor Ts, mitochondrial</fullName>
        <shortName evidence="5">EF-Ts</shortName>
        <shortName evidence="5">EF-TsMt</shortName>
    </recommendedName>
</protein>
<evidence type="ECO:0000256" key="6">
    <source>
        <dbReference type="RuleBase" id="RU000642"/>
    </source>
</evidence>
<dbReference type="InterPro" id="IPR014039">
    <property type="entry name" value="Transl_elong_EFTs/EF1B_dimer"/>
</dbReference>
<evidence type="ECO:0000256" key="2">
    <source>
        <dbReference type="ARBA" id="ARBA00022768"/>
    </source>
</evidence>
<dbReference type="Gene3D" id="1.10.286.20">
    <property type="match status" value="1"/>
</dbReference>
<reference evidence="8" key="1">
    <citation type="journal article" date="2021" name="Genome Biol. Evol.">
        <title>Genomic rearrangements and sequence evolution across brown algal organelles.</title>
        <authorList>
            <person name="Starko S."/>
            <person name="Bringloe T.T."/>
            <person name="Gomez M.S."/>
            <person name="Darby H."/>
            <person name="Graham S.W."/>
            <person name="Martone P.T."/>
        </authorList>
    </citation>
    <scope>NUCLEOTIDE SEQUENCE</scope>
</reference>
<evidence type="ECO:0000256" key="5">
    <source>
        <dbReference type="HAMAP-Rule" id="MF_03135"/>
    </source>
</evidence>
<evidence type="ECO:0000259" key="7">
    <source>
        <dbReference type="Pfam" id="PF00889"/>
    </source>
</evidence>
<comment type="similarity">
    <text evidence="1 4 6">Belongs to the EF-Ts family.</text>
</comment>
<dbReference type="Pfam" id="PF00889">
    <property type="entry name" value="EF_TS"/>
    <property type="match status" value="1"/>
</dbReference>